<dbReference type="NCBIfam" id="TIGR01640">
    <property type="entry name" value="F_box_assoc_1"/>
    <property type="match status" value="1"/>
</dbReference>
<dbReference type="InterPro" id="IPR006527">
    <property type="entry name" value="F-box-assoc_dom_typ1"/>
</dbReference>
<dbReference type="CDD" id="cd22157">
    <property type="entry name" value="F-box_AtFBW1-like"/>
    <property type="match status" value="1"/>
</dbReference>
<dbReference type="PANTHER" id="PTHR31672:SF13">
    <property type="entry name" value="F-BOX PROTEIN CPR30-LIKE"/>
    <property type="match status" value="1"/>
</dbReference>
<gene>
    <name evidence="2" type="ORF">SSX86_008881</name>
</gene>
<dbReference type="InterPro" id="IPR036047">
    <property type="entry name" value="F-box-like_dom_sf"/>
</dbReference>
<feature type="domain" description="F-box" evidence="1">
    <location>
        <begin position="8"/>
        <end position="48"/>
    </location>
</feature>
<dbReference type="InterPro" id="IPR050796">
    <property type="entry name" value="SCF_F-box_component"/>
</dbReference>
<dbReference type="EMBL" id="JBCNJP010000010">
    <property type="protein sequence ID" value="KAK9072447.1"/>
    <property type="molecule type" value="Genomic_DNA"/>
</dbReference>
<protein>
    <recommendedName>
        <fullName evidence="1">F-box domain-containing protein</fullName>
    </recommendedName>
</protein>
<evidence type="ECO:0000313" key="2">
    <source>
        <dbReference type="EMBL" id="KAK9072447.1"/>
    </source>
</evidence>
<dbReference type="InterPro" id="IPR011043">
    <property type="entry name" value="Gal_Oxase/kelch_b-propeller"/>
</dbReference>
<dbReference type="PANTHER" id="PTHR31672">
    <property type="entry name" value="BNACNNG10540D PROTEIN"/>
    <property type="match status" value="1"/>
</dbReference>
<dbReference type="SUPFAM" id="SSF81383">
    <property type="entry name" value="F-box domain"/>
    <property type="match status" value="1"/>
</dbReference>
<evidence type="ECO:0000259" key="1">
    <source>
        <dbReference type="SMART" id="SM00256"/>
    </source>
</evidence>
<dbReference type="InterPro" id="IPR001810">
    <property type="entry name" value="F-box_dom"/>
</dbReference>
<dbReference type="Gene3D" id="1.20.1280.50">
    <property type="match status" value="1"/>
</dbReference>
<comment type="caution">
    <text evidence="2">The sequence shown here is derived from an EMBL/GenBank/DDBJ whole genome shotgun (WGS) entry which is preliminary data.</text>
</comment>
<keyword evidence="3" id="KW-1185">Reference proteome</keyword>
<dbReference type="Proteomes" id="UP001408789">
    <property type="component" value="Unassembled WGS sequence"/>
</dbReference>
<accession>A0AAP0H5G3</accession>
<dbReference type="Pfam" id="PF07734">
    <property type="entry name" value="FBA_1"/>
    <property type="match status" value="1"/>
</dbReference>
<sequence>MPDFPLPLPHDIVIDILLRLPAKSLGRFKSVSKFWLSLISSADFIKSHVHRAVSDTNTNHTRVVMRSTHSLHSVNFESPSCYKDIDDDDHDYDYGYGYGYDYDDDTKDIISLNDPSQTEKEMVAEKGWGSCYGLVCFLCYNGCIALWNPTTQKTRFTPRPLTPFRNGSQFYGLGYDFSINDYKLVRCFQSDYSYPITSEVFNLKTGSWRTVPPPRITSPVWTAIHEPDAIGSFSNGAIHWIRKHKPVNSEKRETTILTFDIKNEVFSEILLPNGGKSEQRGFFSLGDLKGCLYAVYEGYFGVDMDVWVMKEYGVESSWSKVIKLDWTRFSCSYYMDPVCFTHDGNVVVRLDETRVVIYNLKEDTIKKFKKERSGCLDWVVYTESLVSPYG</sequence>
<dbReference type="AlphaFoldDB" id="A0AAP0H5G3"/>
<dbReference type="Pfam" id="PF00646">
    <property type="entry name" value="F-box"/>
    <property type="match status" value="1"/>
</dbReference>
<proteinExistence type="predicted"/>
<dbReference type="InterPro" id="IPR017451">
    <property type="entry name" value="F-box-assoc_interact_dom"/>
</dbReference>
<reference evidence="2 3" key="1">
    <citation type="submission" date="2024-04" db="EMBL/GenBank/DDBJ databases">
        <title>The reference genome of an endangered Asteraceae, Deinandra increscens subsp. villosa, native to the Central Coast of California.</title>
        <authorList>
            <person name="Guilliams M."/>
            <person name="Hasenstab-Lehman K."/>
            <person name="Meyer R."/>
            <person name="Mcevoy S."/>
        </authorList>
    </citation>
    <scope>NUCLEOTIDE SEQUENCE [LARGE SCALE GENOMIC DNA]</scope>
    <source>
        <tissue evidence="2">Leaf</tissue>
    </source>
</reference>
<evidence type="ECO:0000313" key="3">
    <source>
        <dbReference type="Proteomes" id="UP001408789"/>
    </source>
</evidence>
<dbReference type="SMART" id="SM00256">
    <property type="entry name" value="FBOX"/>
    <property type="match status" value="1"/>
</dbReference>
<dbReference type="SUPFAM" id="SSF50965">
    <property type="entry name" value="Galactose oxidase, central domain"/>
    <property type="match status" value="1"/>
</dbReference>
<name>A0AAP0H5G3_9ASTR</name>
<organism evidence="2 3">
    <name type="scientific">Deinandra increscens subsp. villosa</name>
    <dbReference type="NCBI Taxonomy" id="3103831"/>
    <lineage>
        <taxon>Eukaryota</taxon>
        <taxon>Viridiplantae</taxon>
        <taxon>Streptophyta</taxon>
        <taxon>Embryophyta</taxon>
        <taxon>Tracheophyta</taxon>
        <taxon>Spermatophyta</taxon>
        <taxon>Magnoliopsida</taxon>
        <taxon>eudicotyledons</taxon>
        <taxon>Gunneridae</taxon>
        <taxon>Pentapetalae</taxon>
        <taxon>asterids</taxon>
        <taxon>campanulids</taxon>
        <taxon>Asterales</taxon>
        <taxon>Asteraceae</taxon>
        <taxon>Asteroideae</taxon>
        <taxon>Heliantheae alliance</taxon>
        <taxon>Madieae</taxon>
        <taxon>Madiinae</taxon>
        <taxon>Deinandra</taxon>
    </lineage>
</organism>